<dbReference type="Proteomes" id="UP000297245">
    <property type="component" value="Unassembled WGS sequence"/>
</dbReference>
<accession>A0A4S8L9F7</accession>
<organism evidence="1 2">
    <name type="scientific">Dendrothele bispora (strain CBS 962.96)</name>
    <dbReference type="NCBI Taxonomy" id="1314807"/>
    <lineage>
        <taxon>Eukaryota</taxon>
        <taxon>Fungi</taxon>
        <taxon>Dikarya</taxon>
        <taxon>Basidiomycota</taxon>
        <taxon>Agaricomycotina</taxon>
        <taxon>Agaricomycetes</taxon>
        <taxon>Agaricomycetidae</taxon>
        <taxon>Agaricales</taxon>
        <taxon>Agaricales incertae sedis</taxon>
        <taxon>Dendrothele</taxon>
    </lineage>
</organism>
<gene>
    <name evidence="1" type="ORF">K435DRAFT_608356</name>
</gene>
<dbReference type="EMBL" id="ML179559">
    <property type="protein sequence ID" value="THU85220.1"/>
    <property type="molecule type" value="Genomic_DNA"/>
</dbReference>
<name>A0A4S8L9F7_DENBC</name>
<sequence>TGQRLGKLPLVEGMPVLVGHNYDVQNGVVNGTRGFVRQIRYCVNPETKEREALSCVIEASDVLGEPLPDLPEQFVVSLREQEKM</sequence>
<protein>
    <submittedName>
        <fullName evidence="1">Uncharacterized protein</fullName>
    </submittedName>
</protein>
<reference evidence="1 2" key="1">
    <citation type="journal article" date="2019" name="Nat. Ecol. Evol.">
        <title>Megaphylogeny resolves global patterns of mushroom evolution.</title>
        <authorList>
            <person name="Varga T."/>
            <person name="Krizsan K."/>
            <person name="Foldi C."/>
            <person name="Dima B."/>
            <person name="Sanchez-Garcia M."/>
            <person name="Sanchez-Ramirez S."/>
            <person name="Szollosi G.J."/>
            <person name="Szarkandi J.G."/>
            <person name="Papp V."/>
            <person name="Albert L."/>
            <person name="Andreopoulos W."/>
            <person name="Angelini C."/>
            <person name="Antonin V."/>
            <person name="Barry K.W."/>
            <person name="Bougher N.L."/>
            <person name="Buchanan P."/>
            <person name="Buyck B."/>
            <person name="Bense V."/>
            <person name="Catcheside P."/>
            <person name="Chovatia M."/>
            <person name="Cooper J."/>
            <person name="Damon W."/>
            <person name="Desjardin D."/>
            <person name="Finy P."/>
            <person name="Geml J."/>
            <person name="Haridas S."/>
            <person name="Hughes K."/>
            <person name="Justo A."/>
            <person name="Karasinski D."/>
            <person name="Kautmanova I."/>
            <person name="Kiss B."/>
            <person name="Kocsube S."/>
            <person name="Kotiranta H."/>
            <person name="LaButti K.M."/>
            <person name="Lechner B.E."/>
            <person name="Liimatainen K."/>
            <person name="Lipzen A."/>
            <person name="Lukacs Z."/>
            <person name="Mihaltcheva S."/>
            <person name="Morgado L.N."/>
            <person name="Niskanen T."/>
            <person name="Noordeloos M.E."/>
            <person name="Ohm R.A."/>
            <person name="Ortiz-Santana B."/>
            <person name="Ovrebo C."/>
            <person name="Racz N."/>
            <person name="Riley R."/>
            <person name="Savchenko A."/>
            <person name="Shiryaev A."/>
            <person name="Soop K."/>
            <person name="Spirin V."/>
            <person name="Szebenyi C."/>
            <person name="Tomsovsky M."/>
            <person name="Tulloss R.E."/>
            <person name="Uehling J."/>
            <person name="Grigoriev I.V."/>
            <person name="Vagvolgyi C."/>
            <person name="Papp T."/>
            <person name="Martin F.M."/>
            <person name="Miettinen O."/>
            <person name="Hibbett D.S."/>
            <person name="Nagy L.G."/>
        </authorList>
    </citation>
    <scope>NUCLEOTIDE SEQUENCE [LARGE SCALE GENOMIC DNA]</scope>
    <source>
        <strain evidence="1 2">CBS 962.96</strain>
    </source>
</reference>
<evidence type="ECO:0000313" key="2">
    <source>
        <dbReference type="Proteomes" id="UP000297245"/>
    </source>
</evidence>
<evidence type="ECO:0000313" key="1">
    <source>
        <dbReference type="EMBL" id="THU85220.1"/>
    </source>
</evidence>
<dbReference type="OrthoDB" id="432234at2759"/>
<feature type="non-terminal residue" evidence="1">
    <location>
        <position position="1"/>
    </location>
</feature>
<proteinExistence type="predicted"/>
<dbReference type="AlphaFoldDB" id="A0A4S8L9F7"/>
<keyword evidence="2" id="KW-1185">Reference proteome</keyword>
<feature type="non-terminal residue" evidence="1">
    <location>
        <position position="84"/>
    </location>
</feature>